<keyword evidence="8" id="KW-1185">Reference proteome</keyword>
<feature type="transmembrane region" description="Helical" evidence="6">
    <location>
        <begin position="236"/>
        <end position="261"/>
    </location>
</feature>
<dbReference type="Proteomes" id="UP000537126">
    <property type="component" value="Unassembled WGS sequence"/>
</dbReference>
<feature type="transmembrane region" description="Helical" evidence="6">
    <location>
        <begin position="86"/>
        <end position="110"/>
    </location>
</feature>
<accession>A0A846MSR9</accession>
<dbReference type="GO" id="GO:0044341">
    <property type="term" value="P:sodium-dependent phosphate transport"/>
    <property type="evidence" value="ECO:0007669"/>
    <property type="project" value="InterPro"/>
</dbReference>
<feature type="transmembrane region" description="Helical" evidence="6">
    <location>
        <begin position="193"/>
        <end position="215"/>
    </location>
</feature>
<evidence type="ECO:0000256" key="1">
    <source>
        <dbReference type="ARBA" id="ARBA00004651"/>
    </source>
</evidence>
<evidence type="ECO:0000313" key="7">
    <source>
        <dbReference type="EMBL" id="NIK74479.1"/>
    </source>
</evidence>
<dbReference type="Pfam" id="PF02690">
    <property type="entry name" value="Na_Pi_cotrans"/>
    <property type="match status" value="2"/>
</dbReference>
<sequence>MRNLPWLRFIGRAAALVAVVCLFLVAIELMVVAVQQNAEAQVRAIFQMIHNPFVALFVGILTTALVQSSSMTTSITVALTAAGALTYAQAVPVIIGANIGTTLTCFLVTLGHVMRKKEFRRAVSGSALHMLFNLLTALLLFPLEFFGHVLSGAAHWLAQQMSGITEGWSFQGLNHWVIHPLAEQLMRWVGGSLLLTLGLAFLLIIAFIRLLSLMFRGFLEQQMFHRVSRLLTGTPWRALFSGLFLTILVQSSSLTTSLIVTAVASNRLPLGRAFWLIMGANIGTTLTALLASLGHGEAALTIALTHVLFNLCGICLLAPWTPIREGIVHMVSRLGRLHVQHRMLGFVAVLLLFFVLPFLLIYTTRNENEKRLSPVSQQEEQRHPDLLP</sequence>
<dbReference type="PANTHER" id="PTHR10010">
    <property type="entry name" value="SOLUTE CARRIER FAMILY 34 SODIUM PHOSPHATE , MEMBER 2-RELATED"/>
    <property type="match status" value="1"/>
</dbReference>
<organism evidence="7 8">
    <name type="scientific">Thermonema lapsum</name>
    <dbReference type="NCBI Taxonomy" id="28195"/>
    <lineage>
        <taxon>Bacteria</taxon>
        <taxon>Pseudomonadati</taxon>
        <taxon>Bacteroidota</taxon>
        <taxon>Cytophagia</taxon>
        <taxon>Cytophagales</taxon>
        <taxon>Thermonemataceae</taxon>
        <taxon>Thermonema</taxon>
    </lineage>
</organism>
<evidence type="ECO:0000313" key="8">
    <source>
        <dbReference type="Proteomes" id="UP000537126"/>
    </source>
</evidence>
<name>A0A846MSR9_9BACT</name>
<keyword evidence="3 6" id="KW-0812">Transmembrane</keyword>
<gene>
    <name evidence="7" type="ORF">FHS56_002004</name>
</gene>
<comment type="caution">
    <text evidence="7">The sequence shown here is derived from an EMBL/GenBank/DDBJ whole genome shotgun (WGS) entry which is preliminary data.</text>
</comment>
<dbReference type="NCBIfam" id="NF037997">
    <property type="entry name" value="Na_Pi_symport"/>
    <property type="match status" value="2"/>
</dbReference>
<feature type="transmembrane region" description="Helical" evidence="6">
    <location>
        <begin position="6"/>
        <end position="32"/>
    </location>
</feature>
<keyword evidence="2" id="KW-1003">Cell membrane</keyword>
<feature type="transmembrane region" description="Helical" evidence="6">
    <location>
        <begin position="122"/>
        <end position="141"/>
    </location>
</feature>
<dbReference type="GO" id="GO:0005886">
    <property type="term" value="C:plasma membrane"/>
    <property type="evidence" value="ECO:0007669"/>
    <property type="project" value="UniProtKB-SubCell"/>
</dbReference>
<protein>
    <submittedName>
        <fullName evidence="7">Sodium-dependent phosphate cotransporter</fullName>
    </submittedName>
</protein>
<feature type="transmembrane region" description="Helical" evidence="6">
    <location>
        <begin position="300"/>
        <end position="323"/>
    </location>
</feature>
<dbReference type="RefSeq" id="WP_166920289.1">
    <property type="nucleotide sequence ID" value="NZ_JAASRN010000003.1"/>
</dbReference>
<dbReference type="AlphaFoldDB" id="A0A846MSR9"/>
<evidence type="ECO:0000256" key="6">
    <source>
        <dbReference type="SAM" id="Phobius"/>
    </source>
</evidence>
<feature type="transmembrane region" description="Helical" evidence="6">
    <location>
        <begin position="343"/>
        <end position="362"/>
    </location>
</feature>
<reference evidence="7 8" key="1">
    <citation type="submission" date="2020-03" db="EMBL/GenBank/DDBJ databases">
        <title>Genomic Encyclopedia of Type Strains, Phase IV (KMG-IV): sequencing the most valuable type-strain genomes for metagenomic binning, comparative biology and taxonomic classification.</title>
        <authorList>
            <person name="Goeker M."/>
        </authorList>
    </citation>
    <scope>NUCLEOTIDE SEQUENCE [LARGE SCALE GENOMIC DNA]</scope>
    <source>
        <strain evidence="7 8">DSM 5718</strain>
    </source>
</reference>
<evidence type="ECO:0000256" key="5">
    <source>
        <dbReference type="ARBA" id="ARBA00023136"/>
    </source>
</evidence>
<proteinExistence type="predicted"/>
<evidence type="ECO:0000256" key="4">
    <source>
        <dbReference type="ARBA" id="ARBA00022989"/>
    </source>
</evidence>
<keyword evidence="5 6" id="KW-0472">Membrane</keyword>
<evidence type="ECO:0000256" key="3">
    <source>
        <dbReference type="ARBA" id="ARBA00022692"/>
    </source>
</evidence>
<feature type="transmembrane region" description="Helical" evidence="6">
    <location>
        <begin position="273"/>
        <end position="293"/>
    </location>
</feature>
<dbReference type="PANTHER" id="PTHR10010:SF46">
    <property type="entry name" value="SODIUM-DEPENDENT PHOSPHATE TRANSPORT PROTEIN 2B"/>
    <property type="match status" value="1"/>
</dbReference>
<keyword evidence="4 6" id="KW-1133">Transmembrane helix</keyword>
<evidence type="ECO:0000256" key="2">
    <source>
        <dbReference type="ARBA" id="ARBA00022475"/>
    </source>
</evidence>
<dbReference type="GO" id="GO:0005436">
    <property type="term" value="F:sodium:phosphate symporter activity"/>
    <property type="evidence" value="ECO:0007669"/>
    <property type="project" value="InterPro"/>
</dbReference>
<dbReference type="InterPro" id="IPR003841">
    <property type="entry name" value="Na/Pi_transpt"/>
</dbReference>
<dbReference type="EMBL" id="JAASRN010000003">
    <property type="protein sequence ID" value="NIK74479.1"/>
    <property type="molecule type" value="Genomic_DNA"/>
</dbReference>
<feature type="transmembrane region" description="Helical" evidence="6">
    <location>
        <begin position="44"/>
        <end position="66"/>
    </location>
</feature>
<comment type="subcellular location">
    <subcellularLocation>
        <location evidence="1">Cell membrane</location>
        <topology evidence="1">Multi-pass membrane protein</topology>
    </subcellularLocation>
</comment>